<dbReference type="KEGG" id="tje:TJEJU_0221"/>
<feature type="domain" description="DUF2007" evidence="1">
    <location>
        <begin position="7"/>
        <end position="70"/>
    </location>
</feature>
<reference evidence="2 3" key="1">
    <citation type="submission" date="2017-07" db="EMBL/GenBank/DDBJ databases">
        <authorList>
            <person name="Sun Z.S."/>
            <person name="Albrecht U."/>
            <person name="Echele G."/>
            <person name="Lee C.C."/>
        </authorList>
    </citation>
    <scope>NUCLEOTIDE SEQUENCE [LARGE SCALE GENOMIC DNA]</scope>
    <source>
        <strain evidence="3">type strain: KCTC 22618</strain>
    </source>
</reference>
<dbReference type="Pfam" id="PF09413">
    <property type="entry name" value="DUF2007"/>
    <property type="match status" value="1"/>
</dbReference>
<dbReference type="AlphaFoldDB" id="A0A238U4Q8"/>
<dbReference type="OrthoDB" id="1149279at2"/>
<evidence type="ECO:0000313" key="2">
    <source>
        <dbReference type="EMBL" id="SNR14025.1"/>
    </source>
</evidence>
<dbReference type="RefSeq" id="WP_095068891.1">
    <property type="nucleotide sequence ID" value="NZ_LT899436.1"/>
</dbReference>
<keyword evidence="3" id="KW-1185">Reference proteome</keyword>
<dbReference type="EMBL" id="LT899436">
    <property type="protein sequence ID" value="SNR14025.1"/>
    <property type="molecule type" value="Genomic_DNA"/>
</dbReference>
<accession>A0A238U4Q8</accession>
<evidence type="ECO:0000313" key="3">
    <source>
        <dbReference type="Proteomes" id="UP000215214"/>
    </source>
</evidence>
<sequence>MSDYIKLFSGTSIIVNRLAQILNELGITSIVKDNHESGRLAGFGTLGQSVDLLINESDYEKASEALEDFKKEFSK</sequence>
<gene>
    <name evidence="2" type="ORF">TJEJU_0221</name>
</gene>
<proteinExistence type="predicted"/>
<organism evidence="2 3">
    <name type="scientific">Tenacibaculum jejuense</name>
    <dbReference type="NCBI Taxonomy" id="584609"/>
    <lineage>
        <taxon>Bacteria</taxon>
        <taxon>Pseudomonadati</taxon>
        <taxon>Bacteroidota</taxon>
        <taxon>Flavobacteriia</taxon>
        <taxon>Flavobacteriales</taxon>
        <taxon>Flavobacteriaceae</taxon>
        <taxon>Tenacibaculum</taxon>
    </lineage>
</organism>
<dbReference type="Proteomes" id="UP000215214">
    <property type="component" value="Chromosome TJEJU"/>
</dbReference>
<protein>
    <recommendedName>
        <fullName evidence="1">DUF2007 domain-containing protein</fullName>
    </recommendedName>
</protein>
<name>A0A238U4Q8_9FLAO</name>
<dbReference type="InterPro" id="IPR018551">
    <property type="entry name" value="DUF2007"/>
</dbReference>
<evidence type="ECO:0000259" key="1">
    <source>
        <dbReference type="Pfam" id="PF09413"/>
    </source>
</evidence>